<dbReference type="EMBL" id="JANPWB010000003">
    <property type="protein sequence ID" value="KAJ1204387.1"/>
    <property type="molecule type" value="Genomic_DNA"/>
</dbReference>
<keyword evidence="3" id="KW-1185">Reference proteome</keyword>
<comment type="caution">
    <text evidence="2">The sequence shown here is derived from an EMBL/GenBank/DDBJ whole genome shotgun (WGS) entry which is preliminary data.</text>
</comment>
<gene>
    <name evidence="2" type="ORF">NDU88_008165</name>
</gene>
<name>A0AAV7VUP1_PLEWA</name>
<evidence type="ECO:0000313" key="2">
    <source>
        <dbReference type="EMBL" id="KAJ1204387.1"/>
    </source>
</evidence>
<evidence type="ECO:0000313" key="3">
    <source>
        <dbReference type="Proteomes" id="UP001066276"/>
    </source>
</evidence>
<accession>A0AAV7VUP1</accession>
<sequence>MALAGASTPALPGVRGKKTRTPGSAGVGENGVRARERLPCISLTQGRRSRKKMTLIPHTLALDASNAKV</sequence>
<evidence type="ECO:0000256" key="1">
    <source>
        <dbReference type="SAM" id="MobiDB-lite"/>
    </source>
</evidence>
<protein>
    <submittedName>
        <fullName evidence="2">Uncharacterized protein</fullName>
    </submittedName>
</protein>
<proteinExistence type="predicted"/>
<dbReference type="AlphaFoldDB" id="A0AAV7VUP1"/>
<feature type="region of interest" description="Disordered" evidence="1">
    <location>
        <begin position="1"/>
        <end position="31"/>
    </location>
</feature>
<dbReference type="Proteomes" id="UP001066276">
    <property type="component" value="Chromosome 2_1"/>
</dbReference>
<organism evidence="2 3">
    <name type="scientific">Pleurodeles waltl</name>
    <name type="common">Iberian ribbed newt</name>
    <dbReference type="NCBI Taxonomy" id="8319"/>
    <lineage>
        <taxon>Eukaryota</taxon>
        <taxon>Metazoa</taxon>
        <taxon>Chordata</taxon>
        <taxon>Craniata</taxon>
        <taxon>Vertebrata</taxon>
        <taxon>Euteleostomi</taxon>
        <taxon>Amphibia</taxon>
        <taxon>Batrachia</taxon>
        <taxon>Caudata</taxon>
        <taxon>Salamandroidea</taxon>
        <taxon>Salamandridae</taxon>
        <taxon>Pleurodelinae</taxon>
        <taxon>Pleurodeles</taxon>
    </lineage>
</organism>
<reference evidence="2" key="1">
    <citation type="journal article" date="2022" name="bioRxiv">
        <title>Sequencing and chromosome-scale assembly of the giantPleurodeles waltlgenome.</title>
        <authorList>
            <person name="Brown T."/>
            <person name="Elewa A."/>
            <person name="Iarovenko S."/>
            <person name="Subramanian E."/>
            <person name="Araus A.J."/>
            <person name="Petzold A."/>
            <person name="Susuki M."/>
            <person name="Suzuki K.-i.T."/>
            <person name="Hayashi T."/>
            <person name="Toyoda A."/>
            <person name="Oliveira C."/>
            <person name="Osipova E."/>
            <person name="Leigh N.D."/>
            <person name="Simon A."/>
            <person name="Yun M.H."/>
        </authorList>
    </citation>
    <scope>NUCLEOTIDE SEQUENCE</scope>
    <source>
        <strain evidence="2">20211129_DDA</strain>
        <tissue evidence="2">Liver</tissue>
    </source>
</reference>